<dbReference type="GO" id="GO:0045957">
    <property type="term" value="P:negative regulation of complement activation, alternative pathway"/>
    <property type="evidence" value="ECO:0007669"/>
    <property type="project" value="TreeGrafter"/>
</dbReference>
<accession>A0A7J8BMG2</accession>
<evidence type="ECO:0000259" key="11">
    <source>
        <dbReference type="PROSITE" id="PS50923"/>
    </source>
</evidence>
<name>A0A7J8BMG2_MOLMO</name>
<dbReference type="FunFam" id="2.10.70.10:FF:000140">
    <property type="entry name" value="Sushi domain-containing protein 4"/>
    <property type="match status" value="1"/>
</dbReference>
<evidence type="ECO:0000313" key="12">
    <source>
        <dbReference type="EMBL" id="KAF6400053.1"/>
    </source>
</evidence>
<feature type="compositionally biased region" description="Acidic residues" evidence="9">
    <location>
        <begin position="410"/>
        <end position="421"/>
    </location>
</feature>
<feature type="transmembrane region" description="Helical" evidence="10">
    <location>
        <begin position="251"/>
        <end position="271"/>
    </location>
</feature>
<comment type="caution">
    <text evidence="12">The sequence shown here is derived from an EMBL/GenBank/DDBJ whole genome shotgun (WGS) entry which is preliminary data.</text>
</comment>
<dbReference type="EMBL" id="JACASF010000023">
    <property type="protein sequence ID" value="KAF6400053.1"/>
    <property type="molecule type" value="Genomic_DNA"/>
</dbReference>
<dbReference type="Pfam" id="PF00084">
    <property type="entry name" value="Sushi"/>
    <property type="match status" value="3"/>
</dbReference>
<evidence type="ECO:0000313" key="13">
    <source>
        <dbReference type="Proteomes" id="UP000550707"/>
    </source>
</evidence>
<dbReference type="PANTHER" id="PTHR47007:SF1">
    <property type="entry name" value="SUSHI DOMAIN-CONTAINING PROTEIN 4"/>
    <property type="match status" value="1"/>
</dbReference>
<keyword evidence="5 10" id="KW-1133">Transmembrane helix</keyword>
<dbReference type="InterPro" id="IPR035976">
    <property type="entry name" value="Sushi/SCR/CCP_sf"/>
</dbReference>
<feature type="disulfide bond" evidence="8">
    <location>
        <begin position="140"/>
        <end position="167"/>
    </location>
</feature>
<evidence type="ECO:0000256" key="10">
    <source>
        <dbReference type="SAM" id="Phobius"/>
    </source>
</evidence>
<dbReference type="FunFam" id="2.10.70.10:FF:000063">
    <property type="entry name" value="Sushi domain-containing protein 4"/>
    <property type="match status" value="1"/>
</dbReference>
<dbReference type="Gene3D" id="2.10.70.10">
    <property type="entry name" value="Complement Module, domain 1"/>
    <property type="match status" value="3"/>
</dbReference>
<keyword evidence="13" id="KW-1185">Reference proteome</keyword>
<evidence type="ECO:0000256" key="3">
    <source>
        <dbReference type="ARBA" id="ARBA00022692"/>
    </source>
</evidence>
<dbReference type="CDD" id="cd00033">
    <property type="entry name" value="CCP"/>
    <property type="match status" value="3"/>
</dbReference>
<feature type="domain" description="Sushi" evidence="11">
    <location>
        <begin position="108"/>
        <end position="169"/>
    </location>
</feature>
<dbReference type="Proteomes" id="UP000550707">
    <property type="component" value="Unassembled WGS sequence"/>
</dbReference>
<evidence type="ECO:0000256" key="1">
    <source>
        <dbReference type="ARBA" id="ARBA00004479"/>
    </source>
</evidence>
<proteinExistence type="predicted"/>
<dbReference type="FunFam" id="2.10.70.10:FF:000030">
    <property type="entry name" value="Sushi domain-containing protein 4"/>
    <property type="match status" value="1"/>
</dbReference>
<protein>
    <submittedName>
        <fullName evidence="12">Sushi domain containing 4</fullName>
    </submittedName>
</protein>
<feature type="region of interest" description="Disordered" evidence="9">
    <location>
        <begin position="1"/>
        <end position="21"/>
    </location>
</feature>
<dbReference type="InterPro" id="IPR000436">
    <property type="entry name" value="Sushi_SCR_CCP_dom"/>
</dbReference>
<sequence length="421" mass="46059">MYYGMNPSHGDGFLEQQQQQQQQPQSPQRLLAVILWFQLALCFGPAQLTGDCRIPQIEDAEIHNKTYRHGDKLIITCHEGFKIRYPDLYNLASLCRDDGTWDNLPICQGCLRPLASSNGYVNISEFQTSFPVGTVISYHCFPGFKLEGSGYLECLHSLIWSSSPPRCLALEVCPLPPVVSHGDFICHPRPCDRYNHGTVVEFYCDPGYSLTSDYKYITCQYGEWFPSYQVYCIKSAEQTWPNTHETLLTTWKIVAFTATSVLLVLLLVILARMFQTKFKAHFPPRGPPRSSSSDPDFVVVDGVPVMLPSYDEAVSGGLSALGPGYLASVGQGCPLPVDDQSPPAYPGSGDTDTGPGESETCDSVSGSSELLQSLYASPMCQAGTRPAPDNPDTVASTAGEVASTSPGIDIADEIPLMEEDP</sequence>
<comment type="subcellular location">
    <subcellularLocation>
        <location evidence="1">Membrane</location>
        <topology evidence="1">Single-pass type I membrane protein</topology>
    </subcellularLocation>
</comment>
<keyword evidence="2 8" id="KW-0768">Sushi</keyword>
<reference evidence="12 13" key="1">
    <citation type="journal article" date="2020" name="Nature">
        <title>Six reference-quality genomes reveal evolution of bat adaptations.</title>
        <authorList>
            <person name="Jebb D."/>
            <person name="Huang Z."/>
            <person name="Pippel M."/>
            <person name="Hughes G.M."/>
            <person name="Lavrichenko K."/>
            <person name="Devanna P."/>
            <person name="Winkler S."/>
            <person name="Jermiin L.S."/>
            <person name="Skirmuntt E.C."/>
            <person name="Katzourakis A."/>
            <person name="Burkitt-Gray L."/>
            <person name="Ray D.A."/>
            <person name="Sullivan K.A.M."/>
            <person name="Roscito J.G."/>
            <person name="Kirilenko B.M."/>
            <person name="Davalos L.M."/>
            <person name="Corthals A.P."/>
            <person name="Power M.L."/>
            <person name="Jones G."/>
            <person name="Ransome R.D."/>
            <person name="Dechmann D.K.N."/>
            <person name="Locatelli A.G."/>
            <person name="Puechmaille S.J."/>
            <person name="Fedrigo O."/>
            <person name="Jarvis E.D."/>
            <person name="Hiller M."/>
            <person name="Vernes S.C."/>
            <person name="Myers E.W."/>
            <person name="Teeling E.C."/>
        </authorList>
    </citation>
    <scope>NUCLEOTIDE SEQUENCE [LARGE SCALE GENOMIC DNA]</scope>
    <source>
        <strain evidence="12">MMolMol1</strain>
        <tissue evidence="12">Muscle</tissue>
    </source>
</reference>
<evidence type="ECO:0000256" key="7">
    <source>
        <dbReference type="ARBA" id="ARBA00023157"/>
    </source>
</evidence>
<dbReference type="PANTHER" id="PTHR47007">
    <property type="entry name" value="SUSHI DOMAIN-CONTAINING PROTEIN 4"/>
    <property type="match status" value="1"/>
</dbReference>
<dbReference type="InterPro" id="IPR042985">
    <property type="entry name" value="SUSD4"/>
</dbReference>
<evidence type="ECO:0000256" key="8">
    <source>
        <dbReference type="PROSITE-ProRule" id="PRU00302"/>
    </source>
</evidence>
<gene>
    <name evidence="12" type="ORF">HJG59_017649</name>
</gene>
<keyword evidence="4" id="KW-0732">Signal</keyword>
<organism evidence="12 13">
    <name type="scientific">Molossus molossus</name>
    <name type="common">Pallas' mastiff bat</name>
    <name type="synonym">Vespertilio molossus</name>
    <dbReference type="NCBI Taxonomy" id="27622"/>
    <lineage>
        <taxon>Eukaryota</taxon>
        <taxon>Metazoa</taxon>
        <taxon>Chordata</taxon>
        <taxon>Craniata</taxon>
        <taxon>Vertebrata</taxon>
        <taxon>Euteleostomi</taxon>
        <taxon>Mammalia</taxon>
        <taxon>Eutheria</taxon>
        <taxon>Laurasiatheria</taxon>
        <taxon>Chiroptera</taxon>
        <taxon>Yangochiroptera</taxon>
        <taxon>Molossidae</taxon>
        <taxon>Molossus</taxon>
    </lineage>
</organism>
<evidence type="ECO:0000256" key="4">
    <source>
        <dbReference type="ARBA" id="ARBA00022729"/>
    </source>
</evidence>
<evidence type="ECO:0000256" key="2">
    <source>
        <dbReference type="ARBA" id="ARBA00022659"/>
    </source>
</evidence>
<feature type="compositionally biased region" description="Polar residues" evidence="9">
    <location>
        <begin position="361"/>
        <end position="375"/>
    </location>
</feature>
<feature type="region of interest" description="Disordered" evidence="9">
    <location>
        <begin position="332"/>
        <end position="421"/>
    </location>
</feature>
<keyword evidence="7 8" id="KW-1015">Disulfide bond</keyword>
<keyword evidence="3 10" id="KW-0812">Transmembrane</keyword>
<feature type="domain" description="Sushi" evidence="11">
    <location>
        <begin position="171"/>
        <end position="234"/>
    </location>
</feature>
<dbReference type="PROSITE" id="PS50923">
    <property type="entry name" value="SUSHI"/>
    <property type="match status" value="2"/>
</dbReference>
<dbReference type="SUPFAM" id="SSF57535">
    <property type="entry name" value="Complement control module/SCR domain"/>
    <property type="match status" value="3"/>
</dbReference>
<evidence type="ECO:0000256" key="6">
    <source>
        <dbReference type="ARBA" id="ARBA00023136"/>
    </source>
</evidence>
<dbReference type="GO" id="GO:0045959">
    <property type="term" value="P:negative regulation of complement activation, classical pathway"/>
    <property type="evidence" value="ECO:0007669"/>
    <property type="project" value="TreeGrafter"/>
</dbReference>
<keyword evidence="6 10" id="KW-0472">Membrane</keyword>
<evidence type="ECO:0000256" key="5">
    <source>
        <dbReference type="ARBA" id="ARBA00022989"/>
    </source>
</evidence>
<comment type="caution">
    <text evidence="8">Lacks conserved residue(s) required for the propagation of feature annotation.</text>
</comment>
<dbReference type="SMART" id="SM00032">
    <property type="entry name" value="CCP"/>
    <property type="match status" value="3"/>
</dbReference>
<dbReference type="GO" id="GO:0016020">
    <property type="term" value="C:membrane"/>
    <property type="evidence" value="ECO:0007669"/>
    <property type="project" value="UniProtKB-SubCell"/>
</dbReference>
<evidence type="ECO:0000256" key="9">
    <source>
        <dbReference type="SAM" id="MobiDB-lite"/>
    </source>
</evidence>
<dbReference type="AlphaFoldDB" id="A0A7J8BMG2"/>